<dbReference type="InterPro" id="IPR029063">
    <property type="entry name" value="SAM-dependent_MTases_sf"/>
</dbReference>
<gene>
    <name evidence="2" type="ORF">LCGC14_2433140</name>
</gene>
<protein>
    <recommendedName>
        <fullName evidence="1">Methyltransferase type 11 domain-containing protein</fullName>
    </recommendedName>
</protein>
<feature type="domain" description="Methyltransferase type 11" evidence="1">
    <location>
        <begin position="61"/>
        <end position="106"/>
    </location>
</feature>
<dbReference type="EMBL" id="LAZR01037264">
    <property type="protein sequence ID" value="KKL22666.1"/>
    <property type="molecule type" value="Genomic_DNA"/>
</dbReference>
<dbReference type="GO" id="GO:0008757">
    <property type="term" value="F:S-adenosylmethionine-dependent methyltransferase activity"/>
    <property type="evidence" value="ECO:0007669"/>
    <property type="project" value="InterPro"/>
</dbReference>
<feature type="non-terminal residue" evidence="2">
    <location>
        <position position="106"/>
    </location>
</feature>
<evidence type="ECO:0000313" key="2">
    <source>
        <dbReference type="EMBL" id="KKL22666.1"/>
    </source>
</evidence>
<dbReference type="Pfam" id="PF08241">
    <property type="entry name" value="Methyltransf_11"/>
    <property type="match status" value="1"/>
</dbReference>
<reference evidence="2" key="1">
    <citation type="journal article" date="2015" name="Nature">
        <title>Complex archaea that bridge the gap between prokaryotes and eukaryotes.</title>
        <authorList>
            <person name="Spang A."/>
            <person name="Saw J.H."/>
            <person name="Jorgensen S.L."/>
            <person name="Zaremba-Niedzwiedzka K."/>
            <person name="Martijn J."/>
            <person name="Lind A.E."/>
            <person name="van Eijk R."/>
            <person name="Schleper C."/>
            <person name="Guy L."/>
            <person name="Ettema T.J."/>
        </authorList>
    </citation>
    <scope>NUCLEOTIDE SEQUENCE</scope>
</reference>
<dbReference type="InterPro" id="IPR013216">
    <property type="entry name" value="Methyltransf_11"/>
</dbReference>
<name>A0A0F9DY84_9ZZZZ</name>
<organism evidence="2">
    <name type="scientific">marine sediment metagenome</name>
    <dbReference type="NCBI Taxonomy" id="412755"/>
    <lineage>
        <taxon>unclassified sequences</taxon>
        <taxon>metagenomes</taxon>
        <taxon>ecological metagenomes</taxon>
    </lineage>
</organism>
<proteinExistence type="predicted"/>
<evidence type="ECO:0000259" key="1">
    <source>
        <dbReference type="Pfam" id="PF08241"/>
    </source>
</evidence>
<accession>A0A0F9DY84</accession>
<sequence length="106" mass="12182">MHKGNGIVMKKLINRELFPTRLEDPLTVVDIGSYDVNGTLKRFMPPKWKYIGLDIVPGPNVDRVIEDLYTFPVEDESIDLVVSSDCFLYVKNPFKSMESIYKCLKP</sequence>
<dbReference type="SUPFAM" id="SSF53335">
    <property type="entry name" value="S-adenosyl-L-methionine-dependent methyltransferases"/>
    <property type="match status" value="1"/>
</dbReference>
<comment type="caution">
    <text evidence="2">The sequence shown here is derived from an EMBL/GenBank/DDBJ whole genome shotgun (WGS) entry which is preliminary data.</text>
</comment>
<dbReference type="AlphaFoldDB" id="A0A0F9DY84"/>
<dbReference type="Gene3D" id="3.40.50.150">
    <property type="entry name" value="Vaccinia Virus protein VP39"/>
    <property type="match status" value="1"/>
</dbReference>